<reference evidence="4" key="1">
    <citation type="journal article" date="2019" name="Int. J. Syst. Evol. Microbiol.">
        <title>The Global Catalogue of Microorganisms (GCM) 10K type strain sequencing project: providing services to taxonomists for standard genome sequencing and annotation.</title>
        <authorList>
            <consortium name="The Broad Institute Genomics Platform"/>
            <consortium name="The Broad Institute Genome Sequencing Center for Infectious Disease"/>
            <person name="Wu L."/>
            <person name="Ma J."/>
        </authorList>
    </citation>
    <scope>NUCLEOTIDE SEQUENCE [LARGE SCALE GENOMIC DNA]</scope>
    <source>
        <strain evidence="4">CCUG 60214</strain>
    </source>
</reference>
<feature type="domain" description="Nudix hydrolase" evidence="2">
    <location>
        <begin position="20"/>
        <end position="149"/>
    </location>
</feature>
<comment type="caution">
    <text evidence="3">The sequence shown here is derived from an EMBL/GenBank/DDBJ whole genome shotgun (WGS) entry which is preliminary data.</text>
</comment>
<evidence type="ECO:0000256" key="1">
    <source>
        <dbReference type="ARBA" id="ARBA00022801"/>
    </source>
</evidence>
<proteinExistence type="predicted"/>
<evidence type="ECO:0000313" key="3">
    <source>
        <dbReference type="EMBL" id="MFD1145642.1"/>
    </source>
</evidence>
<dbReference type="InterPro" id="IPR000086">
    <property type="entry name" value="NUDIX_hydrolase_dom"/>
</dbReference>
<organism evidence="3 4">
    <name type="scientific">Saccharothrix hoggarensis</name>
    <dbReference type="NCBI Taxonomy" id="913853"/>
    <lineage>
        <taxon>Bacteria</taxon>
        <taxon>Bacillati</taxon>
        <taxon>Actinomycetota</taxon>
        <taxon>Actinomycetes</taxon>
        <taxon>Pseudonocardiales</taxon>
        <taxon>Pseudonocardiaceae</taxon>
        <taxon>Saccharothrix</taxon>
    </lineage>
</organism>
<dbReference type="InterPro" id="IPR051325">
    <property type="entry name" value="Nudix_hydrolase_domain"/>
</dbReference>
<keyword evidence="1" id="KW-0378">Hydrolase</keyword>
<dbReference type="RefSeq" id="WP_380718560.1">
    <property type="nucleotide sequence ID" value="NZ_JBHTLK010000002.1"/>
</dbReference>
<dbReference type="Proteomes" id="UP001597168">
    <property type="component" value="Unassembled WGS sequence"/>
</dbReference>
<dbReference type="CDD" id="cd18876">
    <property type="entry name" value="NUDIX_Hydrolase"/>
    <property type="match status" value="1"/>
</dbReference>
<evidence type="ECO:0000259" key="2">
    <source>
        <dbReference type="PROSITE" id="PS51462"/>
    </source>
</evidence>
<dbReference type="Pfam" id="PF00293">
    <property type="entry name" value="NUDIX"/>
    <property type="match status" value="1"/>
</dbReference>
<sequence>MAASSPQILPPDEYVARLAKKRMAAGVLFRNEQDQVLLLRTHYKPHLEIPGGAVETGEAPWTTATRELVEELSWDRPLGRLLVLDHVLPHDDWPEGMLYLFDGGLINQTDRDSMVFRDGEVLAADFWDLNEARAQMKSLVADRVAAGLEALAEGVTVWCEHGRRVA</sequence>
<keyword evidence="4" id="KW-1185">Reference proteome</keyword>
<dbReference type="PANTHER" id="PTHR21340:SF0">
    <property type="entry name" value="BIS(5'-NUCLEOSYL)-TETRAPHOSPHATASE [ASYMMETRICAL]"/>
    <property type="match status" value="1"/>
</dbReference>
<dbReference type="PROSITE" id="PS51462">
    <property type="entry name" value="NUDIX"/>
    <property type="match status" value="1"/>
</dbReference>
<gene>
    <name evidence="3" type="ORF">ACFQ3T_00720</name>
</gene>
<dbReference type="Gene3D" id="3.90.79.10">
    <property type="entry name" value="Nucleoside Triphosphate Pyrophosphohydrolase"/>
    <property type="match status" value="1"/>
</dbReference>
<dbReference type="EMBL" id="JBHTLK010000002">
    <property type="protein sequence ID" value="MFD1145642.1"/>
    <property type="molecule type" value="Genomic_DNA"/>
</dbReference>
<protein>
    <submittedName>
        <fullName evidence="3">NUDIX domain-containing protein</fullName>
    </submittedName>
</protein>
<dbReference type="SUPFAM" id="SSF55811">
    <property type="entry name" value="Nudix"/>
    <property type="match status" value="1"/>
</dbReference>
<evidence type="ECO:0000313" key="4">
    <source>
        <dbReference type="Proteomes" id="UP001597168"/>
    </source>
</evidence>
<dbReference type="InterPro" id="IPR015797">
    <property type="entry name" value="NUDIX_hydrolase-like_dom_sf"/>
</dbReference>
<accession>A0ABW3QHK4</accession>
<dbReference type="PANTHER" id="PTHR21340">
    <property type="entry name" value="DIADENOSINE 5,5-P1,P4-TETRAPHOSPHATE PYROPHOSPHOHYDROLASE MUTT"/>
    <property type="match status" value="1"/>
</dbReference>
<name>A0ABW3QHK4_9PSEU</name>